<protein>
    <submittedName>
        <fullName evidence="1">DUF3800 domain-containing protein</fullName>
    </submittedName>
</protein>
<dbReference type="InterPro" id="IPR024524">
    <property type="entry name" value="DUF3800"/>
</dbReference>
<comment type="caution">
    <text evidence="1">The sequence shown here is derived from an EMBL/GenBank/DDBJ whole genome shotgun (WGS) entry which is preliminary data.</text>
</comment>
<dbReference type="AlphaFoldDB" id="A0A2M7AWD7"/>
<proteinExistence type="predicted"/>
<accession>A0A2M7AWD7</accession>
<dbReference type="Pfam" id="PF12686">
    <property type="entry name" value="DUF3800"/>
    <property type="match status" value="1"/>
</dbReference>
<sequence>MSQIYNIYCDESCHLENDKQKIMVLGGLWCPLEKIKAISKRIKEIKERHKLGDSFEIKWIKVSPAKLDFYIDIIDYFFDDDDLHFRCLVASKEGLNHKKFQHGHDDWYYKMYFGMLKVILNPNIKYRIYLDIKDTKSARKIDNLHSILCNSIHDFNRRIIDRVQTVRSHEIEIMQITDLLVGAMCHLHRGIDSSDAKQKIIQRIQERSNYSLKKSTLYQEEKFNIFIWAPSGE</sequence>
<reference evidence="2" key="1">
    <citation type="submission" date="2017-09" db="EMBL/GenBank/DDBJ databases">
        <title>Depth-based differentiation of microbial function through sediment-hosted aquifers and enrichment of novel symbionts in the deep terrestrial subsurface.</title>
        <authorList>
            <person name="Probst A.J."/>
            <person name="Ladd B."/>
            <person name="Jarett J.K."/>
            <person name="Geller-Mcgrath D.E."/>
            <person name="Sieber C.M.K."/>
            <person name="Emerson J.B."/>
            <person name="Anantharaman K."/>
            <person name="Thomas B.C."/>
            <person name="Malmstrom R."/>
            <person name="Stieglmeier M."/>
            <person name="Klingl A."/>
            <person name="Woyke T."/>
            <person name="Ryan C.M."/>
            <person name="Banfield J.F."/>
        </authorList>
    </citation>
    <scope>NUCLEOTIDE SEQUENCE [LARGE SCALE GENOMIC DNA]</scope>
</reference>
<organism evidence="1 2">
    <name type="scientific">Candidatus Portnoybacteria bacterium CG06_land_8_20_14_3_00_39_12</name>
    <dbReference type="NCBI Taxonomy" id="1974809"/>
    <lineage>
        <taxon>Bacteria</taxon>
        <taxon>Candidatus Portnoyibacteriota</taxon>
    </lineage>
</organism>
<dbReference type="EMBL" id="PEVY01000071">
    <property type="protein sequence ID" value="PIU74944.1"/>
    <property type="molecule type" value="Genomic_DNA"/>
</dbReference>
<name>A0A2M7AWD7_9BACT</name>
<evidence type="ECO:0000313" key="1">
    <source>
        <dbReference type="EMBL" id="PIU74944.1"/>
    </source>
</evidence>
<dbReference type="Proteomes" id="UP000228775">
    <property type="component" value="Unassembled WGS sequence"/>
</dbReference>
<gene>
    <name evidence="1" type="ORF">COS76_03450</name>
</gene>
<evidence type="ECO:0000313" key="2">
    <source>
        <dbReference type="Proteomes" id="UP000228775"/>
    </source>
</evidence>